<dbReference type="KEGG" id="smx:SM11_pD0481"/>
<gene>
    <name evidence="1" type="ordered locus">SM11_pD0481</name>
</gene>
<name>F7XJY5_SINMM</name>
<dbReference type="HOGENOM" id="CLU_2571459_0_0_5"/>
<evidence type="ECO:0000313" key="2">
    <source>
        <dbReference type="Proteomes" id="UP000009045"/>
    </source>
</evidence>
<proteinExistence type="predicted"/>
<sequence>MIWATLKQDFETHKSSGEFHGVVYRSPVGIFRIDAPAKERLAPPPSRFKRNNSPAEYRLARAMAAAGLPVLACCTLKSTPT</sequence>
<reference evidence="1 2" key="1">
    <citation type="journal article" date="2011" name="J. Biotechnol.">
        <title>The complete genome sequence of the dominant Sinorhizobium meliloti field isolate SM11 extends the S. meliloti pan-genome.</title>
        <authorList>
            <person name="Schneiker-Bekel S."/>
            <person name="Wibberg D."/>
            <person name="Bekel T."/>
            <person name="Blom J."/>
            <person name="Linke B."/>
            <person name="Neuweger H."/>
            <person name="Stiens M."/>
            <person name="Vorholter F.J."/>
            <person name="Weidner S."/>
            <person name="Goesmann A."/>
            <person name="Puhler A."/>
            <person name="Schluter A."/>
        </authorList>
    </citation>
    <scope>NUCLEOTIDE SEQUENCE [LARGE SCALE GENOMIC DNA]</scope>
    <source>
        <strain evidence="1 2">SM11</strain>
        <plasmid evidence="2">pSmeSM11d</plasmid>
    </source>
</reference>
<geneLocation type="plasmid" evidence="1 2">
    <name>pSmeSM11d</name>
</geneLocation>
<protein>
    <submittedName>
        <fullName evidence="1">Uncharacterized protein</fullName>
    </submittedName>
</protein>
<dbReference type="AlphaFoldDB" id="F7XJY5"/>
<organism evidence="1 2">
    <name type="scientific">Sinorhizobium meliloti (strain SM11)</name>
    <dbReference type="NCBI Taxonomy" id="707241"/>
    <lineage>
        <taxon>Bacteria</taxon>
        <taxon>Pseudomonadati</taxon>
        <taxon>Pseudomonadota</taxon>
        <taxon>Alphaproteobacteria</taxon>
        <taxon>Hyphomicrobiales</taxon>
        <taxon>Rhizobiaceae</taxon>
        <taxon>Sinorhizobium/Ensifer group</taxon>
        <taxon>Sinorhizobium</taxon>
    </lineage>
</organism>
<dbReference type="Proteomes" id="UP000009045">
    <property type="component" value="Plasmid pSmeSM11d"/>
</dbReference>
<keyword evidence="1" id="KW-0614">Plasmid</keyword>
<accession>F7XJY5</accession>
<dbReference type="EMBL" id="CP001832">
    <property type="protein sequence ID" value="AEH83313.1"/>
    <property type="molecule type" value="Genomic_DNA"/>
</dbReference>
<evidence type="ECO:0000313" key="1">
    <source>
        <dbReference type="EMBL" id="AEH83313.1"/>
    </source>
</evidence>